<name>A0AA47M5F4_MERPO</name>
<proteinExistence type="predicted"/>
<organism evidence="1 2">
    <name type="scientific">Merluccius polli</name>
    <name type="common">Benguela hake</name>
    <name type="synonym">Merluccius cadenati</name>
    <dbReference type="NCBI Taxonomy" id="89951"/>
    <lineage>
        <taxon>Eukaryota</taxon>
        <taxon>Metazoa</taxon>
        <taxon>Chordata</taxon>
        <taxon>Craniata</taxon>
        <taxon>Vertebrata</taxon>
        <taxon>Euteleostomi</taxon>
        <taxon>Actinopterygii</taxon>
        <taxon>Neopterygii</taxon>
        <taxon>Teleostei</taxon>
        <taxon>Neoteleostei</taxon>
        <taxon>Acanthomorphata</taxon>
        <taxon>Zeiogadaria</taxon>
        <taxon>Gadariae</taxon>
        <taxon>Gadiformes</taxon>
        <taxon>Gadoidei</taxon>
        <taxon>Merlucciidae</taxon>
        <taxon>Merluccius</taxon>
    </lineage>
</organism>
<reference evidence="1" key="1">
    <citation type="journal article" date="2023" name="Front. Mar. Sci.">
        <title>A new Merluccius polli reference genome to investigate the effects of global change in West African waters.</title>
        <authorList>
            <person name="Mateo J.L."/>
            <person name="Blanco-Fernandez C."/>
            <person name="Garcia-Vazquez E."/>
            <person name="Machado-Schiaffino G."/>
        </authorList>
    </citation>
    <scope>NUCLEOTIDE SEQUENCE</scope>
    <source>
        <strain evidence="1">C29</strain>
        <tissue evidence="1">Fin</tissue>
    </source>
</reference>
<evidence type="ECO:0000313" key="1">
    <source>
        <dbReference type="EMBL" id="KAK0133862.1"/>
    </source>
</evidence>
<keyword evidence="2" id="KW-1185">Reference proteome</keyword>
<accession>A0AA47M5F4</accession>
<evidence type="ECO:0000313" key="2">
    <source>
        <dbReference type="Proteomes" id="UP001174136"/>
    </source>
</evidence>
<dbReference type="EMBL" id="JAOPHQ010005803">
    <property type="protein sequence ID" value="KAK0133862.1"/>
    <property type="molecule type" value="Genomic_DNA"/>
</dbReference>
<dbReference type="Proteomes" id="UP001174136">
    <property type="component" value="Unassembled WGS sequence"/>
</dbReference>
<protein>
    <submittedName>
        <fullName evidence="1">Uncharacterized protein</fullName>
    </submittedName>
</protein>
<dbReference type="AlphaFoldDB" id="A0AA47M5F4"/>
<comment type="caution">
    <text evidence="1">The sequence shown here is derived from an EMBL/GenBank/DDBJ whole genome shotgun (WGS) entry which is preliminary data.</text>
</comment>
<gene>
    <name evidence="1" type="ORF">N1851_030605</name>
</gene>
<sequence>MIKRVQPNKDPLKATLAQQKHNLAMLTSADYDRLPKLETLLEPCRYVTDLLGGDKYVSCSVVLPAL</sequence>